<name>A0A8I0MS97_9GAMM</name>
<keyword evidence="1" id="KW-0472">Membrane</keyword>
<feature type="transmembrane region" description="Helical" evidence="1">
    <location>
        <begin position="175"/>
        <end position="191"/>
    </location>
</feature>
<proteinExistence type="predicted"/>
<dbReference type="RefSeq" id="WP_147389531.1">
    <property type="nucleotide sequence ID" value="NZ_AQHF01000018.1"/>
</dbReference>
<dbReference type="EMBL" id="AQHF01000018">
    <property type="protein sequence ID" value="MBE0344855.1"/>
    <property type="molecule type" value="Genomic_DNA"/>
</dbReference>
<evidence type="ECO:0000256" key="1">
    <source>
        <dbReference type="SAM" id="Phobius"/>
    </source>
</evidence>
<feature type="transmembrane region" description="Helical" evidence="1">
    <location>
        <begin position="141"/>
        <end position="163"/>
    </location>
</feature>
<comment type="caution">
    <text evidence="2">The sequence shown here is derived from an EMBL/GenBank/DDBJ whole genome shotgun (WGS) entry which is preliminary data.</text>
</comment>
<gene>
    <name evidence="2" type="ORF">PPEP_a2532</name>
</gene>
<reference evidence="2 3" key="1">
    <citation type="submission" date="2015-06" db="EMBL/GenBank/DDBJ databases">
        <title>Genome sequence of Pseudoalteromonas peptidolytica.</title>
        <authorList>
            <person name="Xie B.-B."/>
            <person name="Rong J.-C."/>
            <person name="Qin Q.-L."/>
            <person name="Zhang Y.-Z."/>
        </authorList>
    </citation>
    <scope>NUCLEOTIDE SEQUENCE [LARGE SCALE GENOMIC DNA]</scope>
    <source>
        <strain evidence="2 3">F12-50-A1</strain>
    </source>
</reference>
<evidence type="ECO:0000313" key="3">
    <source>
        <dbReference type="Proteomes" id="UP000660708"/>
    </source>
</evidence>
<evidence type="ECO:0000313" key="2">
    <source>
        <dbReference type="EMBL" id="MBE0344855.1"/>
    </source>
</evidence>
<keyword evidence="1" id="KW-1133">Transmembrane helix</keyword>
<keyword evidence="3" id="KW-1185">Reference proteome</keyword>
<organism evidence="2 3">
    <name type="scientific">Pseudoalteromonas peptidolytica F12-50-A1</name>
    <dbReference type="NCBI Taxonomy" id="1315280"/>
    <lineage>
        <taxon>Bacteria</taxon>
        <taxon>Pseudomonadati</taxon>
        <taxon>Pseudomonadota</taxon>
        <taxon>Gammaproteobacteria</taxon>
        <taxon>Alteromonadales</taxon>
        <taxon>Pseudoalteromonadaceae</taxon>
        <taxon>Pseudoalteromonas</taxon>
    </lineage>
</organism>
<feature type="transmembrane region" description="Helical" evidence="1">
    <location>
        <begin position="42"/>
        <end position="60"/>
    </location>
</feature>
<protein>
    <submittedName>
        <fullName evidence="2">Uncharacterized protein</fullName>
    </submittedName>
</protein>
<dbReference type="Proteomes" id="UP000660708">
    <property type="component" value="Unassembled WGS sequence"/>
</dbReference>
<keyword evidence="1" id="KW-0812">Transmembrane</keyword>
<sequence length="207" mass="23083">MASDLKSANNPKITALLTVVIFLCAGAQYSFAVIPAWEEALITGALSLGFSAFLVLLTNLTPHNLKHKLVFTRLSNEMPACRVDELCKKDIRVSFEDVCTRWPSVFEDSLCPSERNSRWYKEIYKPVLNEKSVTQAHRDFLLYRDVFSALFVMLVVAITWGVWGEIEFVGTINTAVYYILIGSSLLTLIAARNSGNRLVMNAVAAAL</sequence>
<accession>A0A8I0MS97</accession>
<dbReference type="AlphaFoldDB" id="A0A8I0MS97"/>